<keyword evidence="3" id="KW-1185">Reference proteome</keyword>
<evidence type="ECO:0000256" key="1">
    <source>
        <dbReference type="SAM" id="MobiDB-lite"/>
    </source>
</evidence>
<dbReference type="EMBL" id="BLXT01005830">
    <property type="protein sequence ID" value="GFO26454.1"/>
    <property type="molecule type" value="Genomic_DNA"/>
</dbReference>
<organism evidence="2 3">
    <name type="scientific">Plakobranchus ocellatus</name>
    <dbReference type="NCBI Taxonomy" id="259542"/>
    <lineage>
        <taxon>Eukaryota</taxon>
        <taxon>Metazoa</taxon>
        <taxon>Spiralia</taxon>
        <taxon>Lophotrochozoa</taxon>
        <taxon>Mollusca</taxon>
        <taxon>Gastropoda</taxon>
        <taxon>Heterobranchia</taxon>
        <taxon>Euthyneura</taxon>
        <taxon>Panpulmonata</taxon>
        <taxon>Sacoglossa</taxon>
        <taxon>Placobranchoidea</taxon>
        <taxon>Plakobranchidae</taxon>
        <taxon>Plakobranchus</taxon>
    </lineage>
</organism>
<dbReference type="AlphaFoldDB" id="A0AAV4C5Y0"/>
<evidence type="ECO:0000313" key="2">
    <source>
        <dbReference type="EMBL" id="GFO26454.1"/>
    </source>
</evidence>
<feature type="region of interest" description="Disordered" evidence="1">
    <location>
        <begin position="1"/>
        <end position="39"/>
    </location>
</feature>
<reference evidence="2 3" key="1">
    <citation type="journal article" date="2021" name="Elife">
        <title>Chloroplast acquisition without the gene transfer in kleptoplastic sea slugs, Plakobranchus ocellatus.</title>
        <authorList>
            <person name="Maeda T."/>
            <person name="Takahashi S."/>
            <person name="Yoshida T."/>
            <person name="Shimamura S."/>
            <person name="Takaki Y."/>
            <person name="Nagai Y."/>
            <person name="Toyoda A."/>
            <person name="Suzuki Y."/>
            <person name="Arimoto A."/>
            <person name="Ishii H."/>
            <person name="Satoh N."/>
            <person name="Nishiyama T."/>
            <person name="Hasebe M."/>
            <person name="Maruyama T."/>
            <person name="Minagawa J."/>
            <person name="Obokata J."/>
            <person name="Shigenobu S."/>
        </authorList>
    </citation>
    <scope>NUCLEOTIDE SEQUENCE [LARGE SCALE GENOMIC DNA]</scope>
</reference>
<gene>
    <name evidence="2" type="ORF">PoB_005295900</name>
</gene>
<protein>
    <submittedName>
        <fullName evidence="2">Uncharacterized protein</fullName>
    </submittedName>
</protein>
<comment type="caution">
    <text evidence="2">The sequence shown here is derived from an EMBL/GenBank/DDBJ whole genome shotgun (WGS) entry which is preliminary data.</text>
</comment>
<name>A0AAV4C5Y0_9GAST</name>
<proteinExistence type="predicted"/>
<dbReference type="Proteomes" id="UP000735302">
    <property type="component" value="Unassembled WGS sequence"/>
</dbReference>
<accession>A0AAV4C5Y0</accession>
<evidence type="ECO:0000313" key="3">
    <source>
        <dbReference type="Proteomes" id="UP000735302"/>
    </source>
</evidence>
<sequence>MVSPQQVDLRLSCPPPGQGAGGGARTRDRRAVATVPPTPPYLEEARRTMILCSDDKPLAVCNSYLVWLLLLDSTLVFLSCCSFDPSSSMKRHGKGFHQKADVVNEDEEVLHISNEHFFCSNDDDGEERDDAVAC</sequence>